<feature type="domain" description="AMP-binding enzyme C-terminal" evidence="6">
    <location>
        <begin position="499"/>
        <end position="573"/>
    </location>
</feature>
<keyword evidence="8" id="KW-1185">Reference proteome</keyword>
<dbReference type="InterPro" id="IPR000873">
    <property type="entry name" value="AMP-dep_synth/lig_dom"/>
</dbReference>
<dbReference type="Pfam" id="PF13193">
    <property type="entry name" value="AMP-binding_C"/>
    <property type="match status" value="1"/>
</dbReference>
<dbReference type="GO" id="GO:0016874">
    <property type="term" value="F:ligase activity"/>
    <property type="evidence" value="ECO:0007669"/>
    <property type="project" value="UniProtKB-KW"/>
</dbReference>
<comment type="similarity">
    <text evidence="1">Belongs to the ATP-dependent AMP-binding enzyme family.</text>
</comment>
<name>A0A2P6NFI6_9EUKA</name>
<dbReference type="PANTHER" id="PTHR43859:SF4">
    <property type="entry name" value="BUTANOATE--COA LIGASE AAE1-RELATED"/>
    <property type="match status" value="1"/>
</dbReference>
<evidence type="ECO:0008006" key="9">
    <source>
        <dbReference type="Google" id="ProtNLM"/>
    </source>
</evidence>
<dbReference type="GO" id="GO:0006631">
    <property type="term" value="P:fatty acid metabolic process"/>
    <property type="evidence" value="ECO:0007669"/>
    <property type="project" value="UniProtKB-KW"/>
</dbReference>
<dbReference type="PANTHER" id="PTHR43859">
    <property type="entry name" value="ACYL-ACTIVATING ENZYME"/>
    <property type="match status" value="1"/>
</dbReference>
<gene>
    <name evidence="7" type="ORF">PROFUN_09976</name>
</gene>
<dbReference type="EMBL" id="MDYQ01000097">
    <property type="protein sequence ID" value="PRP82714.1"/>
    <property type="molecule type" value="Genomic_DNA"/>
</dbReference>
<dbReference type="OrthoDB" id="10253115at2759"/>
<keyword evidence="3" id="KW-0276">Fatty acid metabolism</keyword>
<organism evidence="7 8">
    <name type="scientific">Planoprotostelium fungivorum</name>
    <dbReference type="NCBI Taxonomy" id="1890364"/>
    <lineage>
        <taxon>Eukaryota</taxon>
        <taxon>Amoebozoa</taxon>
        <taxon>Evosea</taxon>
        <taxon>Variosea</taxon>
        <taxon>Cavosteliida</taxon>
        <taxon>Cavosteliaceae</taxon>
        <taxon>Planoprotostelium</taxon>
    </lineage>
</organism>
<dbReference type="Pfam" id="PF00501">
    <property type="entry name" value="AMP-binding"/>
    <property type="match status" value="1"/>
</dbReference>
<evidence type="ECO:0000259" key="6">
    <source>
        <dbReference type="Pfam" id="PF13193"/>
    </source>
</evidence>
<keyword evidence="2" id="KW-0436">Ligase</keyword>
<dbReference type="SUPFAM" id="SSF56801">
    <property type="entry name" value="Acetyl-CoA synthetase-like"/>
    <property type="match status" value="1"/>
</dbReference>
<dbReference type="InterPro" id="IPR020845">
    <property type="entry name" value="AMP-binding_CS"/>
</dbReference>
<evidence type="ECO:0000256" key="1">
    <source>
        <dbReference type="ARBA" id="ARBA00006432"/>
    </source>
</evidence>
<evidence type="ECO:0000259" key="5">
    <source>
        <dbReference type="Pfam" id="PF00501"/>
    </source>
</evidence>
<comment type="caution">
    <text evidence="7">The sequence shown here is derived from an EMBL/GenBank/DDBJ whole genome shotgun (WGS) entry which is preliminary data.</text>
</comment>
<proteinExistence type="inferred from homology"/>
<evidence type="ECO:0000313" key="7">
    <source>
        <dbReference type="EMBL" id="PRP82714.1"/>
    </source>
</evidence>
<dbReference type="AlphaFoldDB" id="A0A2P6NFI6"/>
<evidence type="ECO:0000313" key="8">
    <source>
        <dbReference type="Proteomes" id="UP000241769"/>
    </source>
</evidence>
<accession>A0A2P6NFI6</accession>
<keyword evidence="4" id="KW-0443">Lipid metabolism</keyword>
<dbReference type="Gene3D" id="3.40.50.12780">
    <property type="entry name" value="N-terminal domain of ligase-like"/>
    <property type="match status" value="1"/>
</dbReference>
<dbReference type="InterPro" id="IPR042099">
    <property type="entry name" value="ANL_N_sf"/>
</dbReference>
<evidence type="ECO:0000256" key="3">
    <source>
        <dbReference type="ARBA" id="ARBA00022832"/>
    </source>
</evidence>
<dbReference type="InterPro" id="IPR045851">
    <property type="entry name" value="AMP-bd_C_sf"/>
</dbReference>
<protein>
    <recommendedName>
        <fullName evidence="9">AMP-dependent synthetase and ligase</fullName>
    </recommendedName>
</protein>
<dbReference type="PROSITE" id="PS00455">
    <property type="entry name" value="AMP_BINDING"/>
    <property type="match status" value="1"/>
</dbReference>
<evidence type="ECO:0000256" key="4">
    <source>
        <dbReference type="ARBA" id="ARBA00023098"/>
    </source>
</evidence>
<evidence type="ECO:0000256" key="2">
    <source>
        <dbReference type="ARBA" id="ARBA00022598"/>
    </source>
</evidence>
<dbReference type="InterPro" id="IPR025110">
    <property type="entry name" value="AMP-bd_C"/>
</dbReference>
<dbReference type="Proteomes" id="UP000241769">
    <property type="component" value="Unassembled WGS sequence"/>
</dbReference>
<dbReference type="Gene3D" id="3.30.300.30">
    <property type="match status" value="1"/>
</dbReference>
<dbReference type="STRING" id="1890364.A0A2P6NFI6"/>
<reference evidence="7 8" key="1">
    <citation type="journal article" date="2018" name="Genome Biol. Evol.">
        <title>Multiple Roots of Fruiting Body Formation in Amoebozoa.</title>
        <authorList>
            <person name="Hillmann F."/>
            <person name="Forbes G."/>
            <person name="Novohradska S."/>
            <person name="Ferling I."/>
            <person name="Riege K."/>
            <person name="Groth M."/>
            <person name="Westermann M."/>
            <person name="Marz M."/>
            <person name="Spaller T."/>
            <person name="Winckler T."/>
            <person name="Schaap P."/>
            <person name="Glockner G."/>
        </authorList>
    </citation>
    <scope>NUCLEOTIDE SEQUENCE [LARGE SCALE GENOMIC DNA]</scope>
    <source>
        <strain evidence="7 8">Jena</strain>
    </source>
</reference>
<dbReference type="InParanoid" id="A0A2P6NFI6"/>
<sequence>MESAATLNDWPLVQLSRAFTPTAASIPDQKALKRVHVETSQINLTPLNPVSFLIRAANIYPNKLAVAHPFTDSPVFYSYGQLAQRSVNLAHALQKISNIKPGDRVAVLAPNCPMILEAHFGVPAARAILNPINSRLSPQDISYVLEHSGSKLLLVDHSLLSQVQGLPLIKEGKCQLIISKDSGSSNDCAYERYLEEGRRLSGEEGWMKLTLESDENAPMALCYTSGTTGRPKGVVTTYRGSYLGSISNVIEGRLNTDGDSVYLWTLPMFHASGWTYPWAVTAAFGTHLLLRQIDYEHIWRAFSVYNVTHYCAAPTVQIGIVNHEKARRIVGRRINAIIAASAPTATLLESLENLGIDIAHVYGLTETYGPLTRGYSYPSWRELDAKGRSVQMSRQGQNYVTADEVRVVRVEKEEDGRVHAKLPLEDVPRDGITIGEIVMRGNLVMMEYYNNPEATKEAFAGGWFHSGDLAVRHPNGAIAIADRSKDIIISGGENVSSLEVESALSGHEDVLEAYAVARSDIRWGERPMAFKWKGREREFEELLKEYSKKVLAGYKRPHWIEVVDALPKTSTGKIQKFVLRGWAADRNRASVGGNKAKL</sequence>
<feature type="domain" description="AMP-dependent synthetase/ligase" evidence="5">
    <location>
        <begin position="55"/>
        <end position="449"/>
    </location>
</feature>